<evidence type="ECO:0000313" key="2">
    <source>
        <dbReference type="Proteomes" id="UP000054485"/>
    </source>
</evidence>
<keyword evidence="2" id="KW-1185">Reference proteome</keyword>
<dbReference type="AlphaFoldDB" id="A0A0C9ZQL4"/>
<dbReference type="STRING" id="930992.A0A0C9ZQL4"/>
<sequence>QGELAHRALKAFYPLISKRDTPGQLAKHERRRRVLRRVAEHDLHFTDQPPVDVPVGLTEHHYIHTLCRNNPLDLFNFLRDHDSDPAVSAFIPKLKDHILYRLRNLDVSYCDHAFTDAERNSVIILNNRLYSVQTMQVHYTTYDL</sequence>
<dbReference type="InParanoid" id="A0A0C9ZQL4"/>
<accession>A0A0C9ZQL4</accession>
<name>A0A0C9ZQL4_9AGAM</name>
<organism evidence="1 2">
    <name type="scientific">Suillus luteus UH-Slu-Lm8-n1</name>
    <dbReference type="NCBI Taxonomy" id="930992"/>
    <lineage>
        <taxon>Eukaryota</taxon>
        <taxon>Fungi</taxon>
        <taxon>Dikarya</taxon>
        <taxon>Basidiomycota</taxon>
        <taxon>Agaricomycotina</taxon>
        <taxon>Agaricomycetes</taxon>
        <taxon>Agaricomycetidae</taxon>
        <taxon>Boletales</taxon>
        <taxon>Suillineae</taxon>
        <taxon>Suillaceae</taxon>
        <taxon>Suillus</taxon>
    </lineage>
</organism>
<gene>
    <name evidence="1" type="ORF">CY34DRAFT_40000</name>
</gene>
<reference evidence="2" key="2">
    <citation type="submission" date="2015-01" db="EMBL/GenBank/DDBJ databases">
        <title>Evolutionary Origins and Diversification of the Mycorrhizal Mutualists.</title>
        <authorList>
            <consortium name="DOE Joint Genome Institute"/>
            <consortium name="Mycorrhizal Genomics Consortium"/>
            <person name="Kohler A."/>
            <person name="Kuo A."/>
            <person name="Nagy L.G."/>
            <person name="Floudas D."/>
            <person name="Copeland A."/>
            <person name="Barry K.W."/>
            <person name="Cichocki N."/>
            <person name="Veneault-Fourrey C."/>
            <person name="LaButti K."/>
            <person name="Lindquist E.A."/>
            <person name="Lipzen A."/>
            <person name="Lundell T."/>
            <person name="Morin E."/>
            <person name="Murat C."/>
            <person name="Riley R."/>
            <person name="Ohm R."/>
            <person name="Sun H."/>
            <person name="Tunlid A."/>
            <person name="Henrissat B."/>
            <person name="Grigoriev I.V."/>
            <person name="Hibbett D.S."/>
            <person name="Martin F."/>
        </authorList>
    </citation>
    <scope>NUCLEOTIDE SEQUENCE [LARGE SCALE GENOMIC DNA]</scope>
    <source>
        <strain evidence="2">UH-Slu-Lm8-n1</strain>
    </source>
</reference>
<dbReference type="Proteomes" id="UP000054485">
    <property type="component" value="Unassembled WGS sequence"/>
</dbReference>
<evidence type="ECO:0000313" key="1">
    <source>
        <dbReference type="EMBL" id="KIK31601.1"/>
    </source>
</evidence>
<dbReference type="HOGENOM" id="CLU_002498_9_2_1"/>
<dbReference type="OrthoDB" id="2688224at2759"/>
<proteinExistence type="predicted"/>
<protein>
    <submittedName>
        <fullName evidence="1">Uncharacterized protein</fullName>
    </submittedName>
</protein>
<reference evidence="1 2" key="1">
    <citation type="submission" date="2014-04" db="EMBL/GenBank/DDBJ databases">
        <authorList>
            <consortium name="DOE Joint Genome Institute"/>
            <person name="Kuo A."/>
            <person name="Ruytinx J."/>
            <person name="Rineau F."/>
            <person name="Colpaert J."/>
            <person name="Kohler A."/>
            <person name="Nagy L.G."/>
            <person name="Floudas D."/>
            <person name="Copeland A."/>
            <person name="Barry K.W."/>
            <person name="Cichocki N."/>
            <person name="Veneault-Fourrey C."/>
            <person name="LaButti K."/>
            <person name="Lindquist E.A."/>
            <person name="Lipzen A."/>
            <person name="Lundell T."/>
            <person name="Morin E."/>
            <person name="Murat C."/>
            <person name="Sun H."/>
            <person name="Tunlid A."/>
            <person name="Henrissat B."/>
            <person name="Grigoriev I.V."/>
            <person name="Hibbett D.S."/>
            <person name="Martin F."/>
            <person name="Nordberg H.P."/>
            <person name="Cantor M.N."/>
            <person name="Hua S.X."/>
        </authorList>
    </citation>
    <scope>NUCLEOTIDE SEQUENCE [LARGE SCALE GENOMIC DNA]</scope>
    <source>
        <strain evidence="1 2">UH-Slu-Lm8-n1</strain>
    </source>
</reference>
<dbReference type="EMBL" id="KN836837">
    <property type="protein sequence ID" value="KIK31601.1"/>
    <property type="molecule type" value="Genomic_DNA"/>
</dbReference>
<feature type="non-terminal residue" evidence="1">
    <location>
        <position position="1"/>
    </location>
</feature>
<feature type="non-terminal residue" evidence="1">
    <location>
        <position position="144"/>
    </location>
</feature>